<protein>
    <submittedName>
        <fullName evidence="2">Uncharacterized protein</fullName>
    </submittedName>
</protein>
<feature type="transmembrane region" description="Helical" evidence="1">
    <location>
        <begin position="212"/>
        <end position="235"/>
    </location>
</feature>
<feature type="transmembrane region" description="Helical" evidence="1">
    <location>
        <begin position="293"/>
        <end position="315"/>
    </location>
</feature>
<dbReference type="Proteomes" id="UP000664632">
    <property type="component" value="Unassembled WGS sequence"/>
</dbReference>
<feature type="transmembrane region" description="Helical" evidence="1">
    <location>
        <begin position="264"/>
        <end position="281"/>
    </location>
</feature>
<dbReference type="RefSeq" id="WP_207112364.1">
    <property type="nucleotide sequence ID" value="NZ_JAFLWD010000017.1"/>
</dbReference>
<sequence length="325" mass="37749">MTVNNKNKSPKEMNKEYFKSFVATRGSISSLYISWAGLVIALLCLIITWNIAVWSYRISPMKSIMNIIILSIVIFMILTLCMVSFRVTKKILILHQDFAAIWLTIFSVMLTIVLMFLGYTMTQGTNGNEFRYESKLSIIVLLLFGLTYLGALFYNFYWLKKQLKIGFSEKRTNANYFARSKVYESKSLWIIFGFSMIGAFLTGNLARVFGLVFGIFLGAVFSRLTIELAYSAVLLNKDKEYWVNYIDEPEKPWKETLKKRLKKTSTYVIVSVLLIVAMVEIEDRYKVPKGLQITFSYVLMAILLFFVVAFIMWIIKKVRDKRDRK</sequence>
<feature type="transmembrane region" description="Helical" evidence="1">
    <location>
        <begin position="31"/>
        <end position="52"/>
    </location>
</feature>
<comment type="caution">
    <text evidence="2">The sequence shown here is derived from an EMBL/GenBank/DDBJ whole genome shotgun (WGS) entry which is preliminary data.</text>
</comment>
<organism evidence="2 3">
    <name type="scientific">Candidatus Enterococcus ikei</name>
    <dbReference type="NCBI Taxonomy" id="2815326"/>
    <lineage>
        <taxon>Bacteria</taxon>
        <taxon>Bacillati</taxon>
        <taxon>Bacillota</taxon>
        <taxon>Bacilli</taxon>
        <taxon>Lactobacillales</taxon>
        <taxon>Enterococcaceae</taxon>
        <taxon>Enterococcus</taxon>
    </lineage>
</organism>
<feature type="transmembrane region" description="Helical" evidence="1">
    <location>
        <begin position="188"/>
        <end position="206"/>
    </location>
</feature>
<dbReference type="EMBL" id="JAFLWD010000017">
    <property type="protein sequence ID" value="MBO0440304.1"/>
    <property type="molecule type" value="Genomic_DNA"/>
</dbReference>
<keyword evidence="1" id="KW-0472">Membrane</keyword>
<evidence type="ECO:0000313" key="3">
    <source>
        <dbReference type="Proteomes" id="UP000664632"/>
    </source>
</evidence>
<name>A0ABS3H0T2_9ENTE</name>
<proteinExistence type="predicted"/>
<keyword evidence="1" id="KW-1133">Transmembrane helix</keyword>
<evidence type="ECO:0000313" key="2">
    <source>
        <dbReference type="EMBL" id="MBO0440304.1"/>
    </source>
</evidence>
<gene>
    <name evidence="2" type="ORF">JZO69_08030</name>
</gene>
<feature type="transmembrane region" description="Helical" evidence="1">
    <location>
        <begin position="64"/>
        <end position="87"/>
    </location>
</feature>
<evidence type="ECO:0000256" key="1">
    <source>
        <dbReference type="SAM" id="Phobius"/>
    </source>
</evidence>
<reference evidence="2 3" key="1">
    <citation type="submission" date="2021-03" db="EMBL/GenBank/DDBJ databases">
        <title>Enterococcal diversity collection.</title>
        <authorList>
            <person name="Gilmore M.S."/>
            <person name="Schwartzman J."/>
            <person name="Van Tyne D."/>
            <person name="Martin M."/>
            <person name="Earl A.M."/>
            <person name="Manson A.L."/>
            <person name="Straub T."/>
            <person name="Salamzade R."/>
            <person name="Saavedra J."/>
            <person name="Lebreton F."/>
            <person name="Prichula J."/>
            <person name="Schaufler K."/>
            <person name="Gaca A."/>
            <person name="Sgardioli B."/>
            <person name="Wagenaar J."/>
            <person name="Strong T."/>
        </authorList>
    </citation>
    <scope>NUCLEOTIDE SEQUENCE [LARGE SCALE GENOMIC DNA]</scope>
    <source>
        <strain evidence="2 3">DIV0869a</strain>
    </source>
</reference>
<accession>A0ABS3H0T2</accession>
<keyword evidence="1" id="KW-0812">Transmembrane</keyword>
<keyword evidence="3" id="KW-1185">Reference proteome</keyword>
<feature type="transmembrane region" description="Helical" evidence="1">
    <location>
        <begin position="138"/>
        <end position="159"/>
    </location>
</feature>
<feature type="transmembrane region" description="Helical" evidence="1">
    <location>
        <begin position="99"/>
        <end position="118"/>
    </location>
</feature>